<proteinExistence type="predicted"/>
<organism evidence="1 2">
    <name type="scientific">Miniphocaeibacter halophilus</name>
    <dbReference type="NCBI Taxonomy" id="2931922"/>
    <lineage>
        <taxon>Bacteria</taxon>
        <taxon>Bacillati</taxon>
        <taxon>Bacillota</taxon>
        <taxon>Tissierellia</taxon>
        <taxon>Tissierellales</taxon>
        <taxon>Peptoniphilaceae</taxon>
        <taxon>Miniphocaeibacter</taxon>
    </lineage>
</organism>
<name>A0AC61MU08_9FIRM</name>
<gene>
    <name evidence="1" type="ORF">JFY71_04825</name>
</gene>
<protein>
    <submittedName>
        <fullName evidence="1">DNA alkylation repair protein</fullName>
    </submittedName>
</protein>
<dbReference type="EMBL" id="CP066744">
    <property type="protein sequence ID" value="QQK09081.1"/>
    <property type="molecule type" value="Genomic_DNA"/>
</dbReference>
<reference evidence="1 2" key="1">
    <citation type="journal article" date="2022" name="Int. J. Syst. Evol. Microbiol.">
        <title>Miniphocaeibacter halophilus sp. nov., an ammonium-tolerant acetate-producing bacterium isolated from a biogas system.</title>
        <authorList>
            <person name="Schnurer A."/>
            <person name="Singh A."/>
            <person name="Bi S."/>
            <person name="Qiao W."/>
            <person name="Westerholm M."/>
        </authorList>
    </citation>
    <scope>NUCLEOTIDE SEQUENCE [LARGE SCALE GENOMIC DNA]</scope>
    <source>
        <strain evidence="1 2">AMB_01</strain>
    </source>
</reference>
<evidence type="ECO:0000313" key="2">
    <source>
        <dbReference type="Proteomes" id="UP000595814"/>
    </source>
</evidence>
<sequence length="208" mass="25259">MHKNKNEENIIPMEKYMLNKFKFLGIKSIERREISKECLKKLRKENFSWAVFNSLWIQEEREFQYIAIDYLKLKKKELNSSDLPTIKKYIVSKAWWDSVDNFYSVLSEIGLNYKINNEMISWSKDENLWIRRISIIHQLHRKEKTNTKLLEKILKNNFSSHEFFINKAIGWALRDYSKTDLEWVKNFIEDNKNFMDKLSIKEGSKYLK</sequence>
<accession>A0AC61MU08</accession>
<evidence type="ECO:0000313" key="1">
    <source>
        <dbReference type="EMBL" id="QQK09081.1"/>
    </source>
</evidence>
<dbReference type="Proteomes" id="UP000595814">
    <property type="component" value="Chromosome"/>
</dbReference>
<keyword evidence="2" id="KW-1185">Reference proteome</keyword>